<dbReference type="OrthoDB" id="1050741at2"/>
<evidence type="ECO:0000313" key="2">
    <source>
        <dbReference type="Proteomes" id="UP000286075"/>
    </source>
</evidence>
<name>A0A413H223_9BACE</name>
<dbReference type="PANTHER" id="PTHR45661">
    <property type="entry name" value="SURFACE ANTIGEN"/>
    <property type="match status" value="1"/>
</dbReference>
<dbReference type="Gene3D" id="3.80.10.10">
    <property type="entry name" value="Ribonuclease Inhibitor"/>
    <property type="match status" value="2"/>
</dbReference>
<dbReference type="PANTHER" id="PTHR45661:SF3">
    <property type="entry name" value="IG-LIKE DOMAIN-CONTAINING PROTEIN"/>
    <property type="match status" value="1"/>
</dbReference>
<sequence>MVEKLIVSGPFNALDVSCMRNLLKLKALDMKKVTIVGGEETYYVAYEHLSGNISLKDDIIGQYMFYNLHLTELILPDNIASIGDAAFERNDFENIELPETVVSITGSRNFRSCVKLEEIKLPSKLEELPNECFAGCASLAKVELPEKLVRIGHSAFAECGSLTSIAFPEGLETIGREGFARSGLLSVTIPENVREVMTSGNYEEGAFKSCQSLQTVRILSKYIDRLPAYTFKGCAALISITMPDQIDIIEQGAFTGCSSLEEINLPPNLESIYTEAFSDCTSLSAVQSSGSLRTIASRAFANTGFTTISLPEGLQRIDKLAFADCANLQSARVPSGVVEVKGGVFAHCYKLHSIFWDTSATFPTVYESTWYNDDIKGGNPNCLLYLKDETTQISDKNWKNIILNNVASQIVLTSGRGDFYCPQEFKALRISYTRDFSAKTYPHESAGWKSISLPFAVTRVEHEDGRVLAPFNSGVEGSKPFWLRRLKASGFEDVTTIEANTPYVIAMPNNERYAAEYNISGKVTFSAENYSEGITIPVTPALPQDEGPKFRLCANYQYKDKSVSVYVLNDKDSRDYHAGSVFEHSERAALPFEAYVANKVASAAAPAMYATGGNSQTKGLHEVGSEPNIKDM</sequence>
<organism evidence="1 2">
    <name type="scientific">Bacteroides stercorirosoris</name>
    <dbReference type="NCBI Taxonomy" id="871324"/>
    <lineage>
        <taxon>Bacteria</taxon>
        <taxon>Pseudomonadati</taxon>
        <taxon>Bacteroidota</taxon>
        <taxon>Bacteroidia</taxon>
        <taxon>Bacteroidales</taxon>
        <taxon>Bacteroidaceae</taxon>
        <taxon>Bacteroides</taxon>
    </lineage>
</organism>
<gene>
    <name evidence="1" type="ORF">DXA68_15655</name>
</gene>
<dbReference type="SUPFAM" id="SSF52058">
    <property type="entry name" value="L domain-like"/>
    <property type="match status" value="1"/>
</dbReference>
<dbReference type="InterPro" id="IPR032675">
    <property type="entry name" value="LRR_dom_sf"/>
</dbReference>
<protein>
    <submittedName>
        <fullName evidence="1">Leucine-rich repeat domain-containing protein</fullName>
    </submittedName>
</protein>
<comment type="caution">
    <text evidence="1">The sequence shown here is derived from an EMBL/GenBank/DDBJ whole genome shotgun (WGS) entry which is preliminary data.</text>
</comment>
<proteinExistence type="predicted"/>
<dbReference type="Pfam" id="PF13306">
    <property type="entry name" value="LRR_5"/>
    <property type="match status" value="2"/>
</dbReference>
<reference evidence="1 2" key="1">
    <citation type="submission" date="2018-08" db="EMBL/GenBank/DDBJ databases">
        <title>A genome reference for cultivated species of the human gut microbiota.</title>
        <authorList>
            <person name="Zou Y."/>
            <person name="Xue W."/>
            <person name="Luo G."/>
        </authorList>
    </citation>
    <scope>NUCLEOTIDE SEQUENCE [LARGE SCALE GENOMIC DNA]</scope>
    <source>
        <strain evidence="1 2">OF03-9BH</strain>
    </source>
</reference>
<dbReference type="Proteomes" id="UP000286075">
    <property type="component" value="Unassembled WGS sequence"/>
</dbReference>
<dbReference type="InterPro" id="IPR026906">
    <property type="entry name" value="LRR_5"/>
</dbReference>
<dbReference type="AlphaFoldDB" id="A0A413H223"/>
<dbReference type="EMBL" id="QSCF01000027">
    <property type="protein sequence ID" value="RGX77393.1"/>
    <property type="molecule type" value="Genomic_DNA"/>
</dbReference>
<evidence type="ECO:0000313" key="1">
    <source>
        <dbReference type="EMBL" id="RGX77393.1"/>
    </source>
</evidence>
<accession>A0A413H223</accession>
<dbReference type="InterPro" id="IPR053139">
    <property type="entry name" value="Surface_bspA-like"/>
</dbReference>